<dbReference type="GeneID" id="89986831"/>
<evidence type="ECO:0000313" key="2">
    <source>
        <dbReference type="EMBL" id="WVO18783.1"/>
    </source>
</evidence>
<accession>A0ABZ2ANQ2</accession>
<organism evidence="2 3">
    <name type="scientific">Cryptococcus decagattii</name>
    <dbReference type="NCBI Taxonomy" id="1859122"/>
    <lineage>
        <taxon>Eukaryota</taxon>
        <taxon>Fungi</taxon>
        <taxon>Dikarya</taxon>
        <taxon>Basidiomycota</taxon>
        <taxon>Agaricomycotina</taxon>
        <taxon>Tremellomycetes</taxon>
        <taxon>Tremellales</taxon>
        <taxon>Cryptococcaceae</taxon>
        <taxon>Cryptococcus</taxon>
        <taxon>Cryptococcus gattii species complex</taxon>
    </lineage>
</organism>
<evidence type="ECO:0000313" key="3">
    <source>
        <dbReference type="Proteomes" id="UP001432216"/>
    </source>
</evidence>
<keyword evidence="3" id="KW-1185">Reference proteome</keyword>
<gene>
    <name evidence="2" type="ORF">IAS62_000055</name>
</gene>
<reference evidence="2 3" key="1">
    <citation type="submission" date="2024-01" db="EMBL/GenBank/DDBJ databases">
        <title>Comparative genomics of Cryptococcus and Kwoniella reveals pathogenesis evolution and contrasting modes of karyotype evolution via chromosome fusion or intercentromeric recombination.</title>
        <authorList>
            <person name="Coelho M.A."/>
            <person name="David-Palma M."/>
            <person name="Shea T."/>
            <person name="Bowers K."/>
            <person name="McGinley-Smith S."/>
            <person name="Mohammad A.W."/>
            <person name="Gnirke A."/>
            <person name="Yurkov A.M."/>
            <person name="Nowrousian M."/>
            <person name="Sun S."/>
            <person name="Cuomo C.A."/>
            <person name="Heitman J."/>
        </authorList>
    </citation>
    <scope>NUCLEOTIDE SEQUENCE [LARGE SCALE GENOMIC DNA]</scope>
    <source>
        <strain evidence="2 3">7685027</strain>
    </source>
</reference>
<dbReference type="RefSeq" id="XP_064718023.1">
    <property type="nucleotide sequence ID" value="XM_064861951.1"/>
</dbReference>
<evidence type="ECO:0000256" key="1">
    <source>
        <dbReference type="SAM" id="MobiDB-lite"/>
    </source>
</evidence>
<dbReference type="Proteomes" id="UP001432216">
    <property type="component" value="Chromosome 1"/>
</dbReference>
<dbReference type="EMBL" id="CP143806">
    <property type="protein sequence ID" value="WVO18783.1"/>
    <property type="molecule type" value="Genomic_DNA"/>
</dbReference>
<feature type="compositionally biased region" description="Basic and acidic residues" evidence="1">
    <location>
        <begin position="206"/>
        <end position="216"/>
    </location>
</feature>
<feature type="region of interest" description="Disordered" evidence="1">
    <location>
        <begin position="196"/>
        <end position="216"/>
    </location>
</feature>
<proteinExistence type="predicted"/>
<protein>
    <submittedName>
        <fullName evidence="2">Uncharacterized protein</fullName>
    </submittedName>
</protein>
<name>A0ABZ2ANQ2_9TREE</name>
<sequence length="356" mass="40298">MQALVSFMMSLAISKPAFRLRCNGFWISHFQNPGLLLSKIEQVEEESGGVEHYAKNFPSRQPPQLARSVQEVLAKKPRDPFWSDALFETKDAAWAYDRTCQLGIKALQMRDRCLEEFRDAKHMDVSGVRQNFSFFGGIPILRHDADLVRSLYRATRYGLTCGLREIAAPQRDHAVQSSAILAAHHNFAAGTYNGDDSAQGYSPDSDPPHFKDHEPLEDPTRLVANPYYTHHFTTAYDPLILTDIAINICDAQPVYIFHTLIPTFKHFFVEILQFKSLTAALHTYLRINTHLPGDALEQLQKNSDASGRGFHRAGDDVRERVTTLCRNCPKTSTDRFQLTAQVHFVLSMAPKSIMSM</sequence>